<proteinExistence type="predicted"/>
<dbReference type="InterPro" id="IPR039868">
    <property type="entry name" value="ARMD3-like"/>
</dbReference>
<dbReference type="GO" id="GO:0016020">
    <property type="term" value="C:membrane"/>
    <property type="evidence" value="ECO:0007669"/>
    <property type="project" value="UniProtKB-SubCell"/>
</dbReference>
<keyword evidence="4" id="KW-0472">Membrane</keyword>
<comment type="subcellular location">
    <subcellularLocation>
        <location evidence="1">Membrane</location>
    </subcellularLocation>
</comment>
<accession>A0AAD9KS13</accession>
<dbReference type="Pfam" id="PF08427">
    <property type="entry name" value="ARMH3_C"/>
    <property type="match status" value="1"/>
</dbReference>
<feature type="domain" description="Armadillo-like helical" evidence="5">
    <location>
        <begin position="1"/>
        <end position="194"/>
    </location>
</feature>
<evidence type="ECO:0000256" key="3">
    <source>
        <dbReference type="ARBA" id="ARBA00022989"/>
    </source>
</evidence>
<dbReference type="PANTHER" id="PTHR13608:SF3">
    <property type="entry name" value="ARMADILLO-LIKE HELICAL DOMAIN-CONTAINING PROTEIN 3"/>
    <property type="match status" value="1"/>
</dbReference>
<dbReference type="AlphaFoldDB" id="A0AAD9KS13"/>
<organism evidence="6 7">
    <name type="scientific">Ridgeia piscesae</name>
    <name type="common">Tubeworm</name>
    <dbReference type="NCBI Taxonomy" id="27915"/>
    <lineage>
        <taxon>Eukaryota</taxon>
        <taxon>Metazoa</taxon>
        <taxon>Spiralia</taxon>
        <taxon>Lophotrochozoa</taxon>
        <taxon>Annelida</taxon>
        <taxon>Polychaeta</taxon>
        <taxon>Sedentaria</taxon>
        <taxon>Canalipalpata</taxon>
        <taxon>Sabellida</taxon>
        <taxon>Siboglinidae</taxon>
        <taxon>Ridgeia</taxon>
    </lineage>
</organism>
<evidence type="ECO:0000313" key="6">
    <source>
        <dbReference type="EMBL" id="KAK2175815.1"/>
    </source>
</evidence>
<keyword evidence="3" id="KW-1133">Transmembrane helix</keyword>
<keyword evidence="7" id="KW-1185">Reference proteome</keyword>
<sequence length="210" mass="24518">MLCYQKKCRIRLQYAWKELWTALINLLKFLLSNESYLIKKHDIISLSTKVVNVFNLFITFGDTFLPNPGTYDELYYEIIRMHHVFDNLYSMALRYSNSEGQWKETAVRLTNALTNVRAIINHFSPKVDSWAATNHLSSLTEEQVLEVVRGNYDTLTLKLQDSLDQFDRYTEKPKETAFFTQLVRQIIVDVRADVTKANQEFTPQAFASVT</sequence>
<protein>
    <recommendedName>
        <fullName evidence="5">Armadillo-like helical domain-containing protein</fullName>
    </recommendedName>
</protein>
<comment type="caution">
    <text evidence="6">The sequence shown here is derived from an EMBL/GenBank/DDBJ whole genome shotgun (WGS) entry which is preliminary data.</text>
</comment>
<evidence type="ECO:0000256" key="1">
    <source>
        <dbReference type="ARBA" id="ARBA00004370"/>
    </source>
</evidence>
<keyword evidence="2" id="KW-0812">Transmembrane</keyword>
<evidence type="ECO:0000259" key="5">
    <source>
        <dbReference type="SMART" id="SM01158"/>
    </source>
</evidence>
<evidence type="ECO:0000256" key="2">
    <source>
        <dbReference type="ARBA" id="ARBA00022692"/>
    </source>
</evidence>
<dbReference type="GO" id="GO:0005829">
    <property type="term" value="C:cytosol"/>
    <property type="evidence" value="ECO:0007669"/>
    <property type="project" value="TreeGrafter"/>
</dbReference>
<dbReference type="PANTHER" id="PTHR13608">
    <property type="entry name" value="ARMADILLO-LIKE HELICAL DOMAIN-CONTAINING PROTEIN 3"/>
    <property type="match status" value="1"/>
</dbReference>
<name>A0AAD9KS13_RIDPI</name>
<dbReference type="Proteomes" id="UP001209878">
    <property type="component" value="Unassembled WGS sequence"/>
</dbReference>
<gene>
    <name evidence="6" type="ORF">NP493_705g02037</name>
</gene>
<evidence type="ECO:0000256" key="4">
    <source>
        <dbReference type="ARBA" id="ARBA00023136"/>
    </source>
</evidence>
<dbReference type="SMART" id="SM01158">
    <property type="entry name" value="DUF1741"/>
    <property type="match status" value="1"/>
</dbReference>
<reference evidence="6" key="1">
    <citation type="journal article" date="2023" name="Mol. Biol. Evol.">
        <title>Third-Generation Sequencing Reveals the Adaptive Role of the Epigenome in Three Deep-Sea Polychaetes.</title>
        <authorList>
            <person name="Perez M."/>
            <person name="Aroh O."/>
            <person name="Sun Y."/>
            <person name="Lan Y."/>
            <person name="Juniper S.K."/>
            <person name="Young C.R."/>
            <person name="Angers B."/>
            <person name="Qian P.Y."/>
        </authorList>
    </citation>
    <scope>NUCLEOTIDE SEQUENCE</scope>
    <source>
        <strain evidence="6">R07B-5</strain>
    </source>
</reference>
<dbReference type="EMBL" id="JAODUO010000705">
    <property type="protein sequence ID" value="KAK2175815.1"/>
    <property type="molecule type" value="Genomic_DNA"/>
</dbReference>
<evidence type="ECO:0000313" key="7">
    <source>
        <dbReference type="Proteomes" id="UP001209878"/>
    </source>
</evidence>
<dbReference type="InterPro" id="IPR013636">
    <property type="entry name" value="ARMH3_C"/>
</dbReference>